<protein>
    <submittedName>
        <fullName evidence="1">Uncharacterized protein</fullName>
    </submittedName>
</protein>
<sequence length="154" mass="16956">MTEVHFDAFPAGDGVLARSSDENLTAMADRLDELLRLLEDGVVPPGRAKWWRTPAADVLLRRMFPVSDEFWAGHRESLTDPGPAKRVRARIDEPTPWLIGFDEVEDWLIAFGLMRALYLTGRAATTSGAQAFNHVPECLVVALQPSSATGWPAG</sequence>
<name>A0A1I6CVG9_9PSEU</name>
<proteinExistence type="predicted"/>
<dbReference type="OrthoDB" id="3700147at2"/>
<evidence type="ECO:0000313" key="2">
    <source>
        <dbReference type="Proteomes" id="UP000198583"/>
    </source>
</evidence>
<gene>
    <name evidence="1" type="ORF">SAMN04488564_101401</name>
</gene>
<dbReference type="Proteomes" id="UP000198583">
    <property type="component" value="Unassembled WGS sequence"/>
</dbReference>
<dbReference type="STRING" id="84724.SAMN04488564_101401"/>
<dbReference type="RefSeq" id="WP_093587990.1">
    <property type="nucleotide sequence ID" value="NZ_FOYL01000001.1"/>
</dbReference>
<reference evidence="2" key="1">
    <citation type="submission" date="2016-10" db="EMBL/GenBank/DDBJ databases">
        <authorList>
            <person name="Varghese N."/>
            <person name="Submissions S."/>
        </authorList>
    </citation>
    <scope>NUCLEOTIDE SEQUENCE [LARGE SCALE GENOMIC DNA]</scope>
    <source>
        <strain evidence="2">DSM 44232</strain>
    </source>
</reference>
<dbReference type="AlphaFoldDB" id="A0A1I6CVG9"/>
<keyword evidence="2" id="KW-1185">Reference proteome</keyword>
<organism evidence="1 2">
    <name type="scientific">Lentzea waywayandensis</name>
    <dbReference type="NCBI Taxonomy" id="84724"/>
    <lineage>
        <taxon>Bacteria</taxon>
        <taxon>Bacillati</taxon>
        <taxon>Actinomycetota</taxon>
        <taxon>Actinomycetes</taxon>
        <taxon>Pseudonocardiales</taxon>
        <taxon>Pseudonocardiaceae</taxon>
        <taxon>Lentzea</taxon>
    </lineage>
</organism>
<dbReference type="EMBL" id="FOYL01000001">
    <property type="protein sequence ID" value="SFQ97160.1"/>
    <property type="molecule type" value="Genomic_DNA"/>
</dbReference>
<accession>A0A1I6CVG9</accession>
<evidence type="ECO:0000313" key="1">
    <source>
        <dbReference type="EMBL" id="SFQ97160.1"/>
    </source>
</evidence>